<name>F5YK01_TREPZ</name>
<feature type="active site" evidence="14">
    <location>
        <position position="153"/>
    </location>
</feature>
<keyword evidence="11 14" id="KW-0460">Magnesium</keyword>
<gene>
    <name evidence="14 17" type="primary">hprK</name>
    <name evidence="17" type="ordered locus">TREPR_0687</name>
</gene>
<reference evidence="17 18" key="2">
    <citation type="journal article" date="2011" name="ISME J.">
        <title>RNA-seq reveals cooperative metabolic interactions between two termite-gut spirochete species in co-culture.</title>
        <authorList>
            <person name="Rosenthal A.Z."/>
            <person name="Matson E.G."/>
            <person name="Eldar A."/>
            <person name="Leadbetter J.R."/>
        </authorList>
    </citation>
    <scope>NUCLEOTIDE SEQUENCE [LARGE SCALE GENOMIC DNA]</scope>
    <source>
        <strain evidence="18">ATCC BAA-887 / DSM 12427 / ZAS-2</strain>
    </source>
</reference>
<comment type="domain">
    <text evidence="14">The Walker A ATP-binding motif also binds Pi and PPi.</text>
</comment>
<protein>
    <recommendedName>
        <fullName evidence="14">HPr kinase/phosphorylase</fullName>
        <shortName evidence="14">HPrK/P</shortName>
        <ecNumber evidence="14">2.7.11.-</ecNumber>
        <ecNumber evidence="14">2.7.4.-</ecNumber>
    </recommendedName>
    <alternativeName>
        <fullName evidence="14">HPr(Ser) kinase/phosphorylase</fullName>
    </alternativeName>
</protein>
<dbReference type="FunFam" id="3.40.50.300:FF:000174">
    <property type="entry name" value="HPr kinase/phosphorylase"/>
    <property type="match status" value="1"/>
</dbReference>
<dbReference type="GO" id="GO:0004712">
    <property type="term" value="F:protein serine/threonine/tyrosine kinase activity"/>
    <property type="evidence" value="ECO:0007669"/>
    <property type="project" value="UniProtKB-UniRule"/>
</dbReference>
<evidence type="ECO:0000256" key="8">
    <source>
        <dbReference type="ARBA" id="ARBA00022741"/>
    </source>
</evidence>
<keyword evidence="12 14" id="KW-0511">Multifunctional enzyme</keyword>
<dbReference type="CDD" id="cd01918">
    <property type="entry name" value="HprK_C"/>
    <property type="match status" value="1"/>
</dbReference>
<keyword evidence="5 14" id="KW-0723">Serine/threonine-protein kinase</keyword>
<proteinExistence type="inferred from homology"/>
<dbReference type="InterPro" id="IPR011126">
    <property type="entry name" value="Hpr_kin/Pase_Hpr_N"/>
</dbReference>
<dbReference type="STRING" id="545694.TREPR_0687"/>
<evidence type="ECO:0000256" key="11">
    <source>
        <dbReference type="ARBA" id="ARBA00022842"/>
    </source>
</evidence>
<accession>F5YK01</accession>
<evidence type="ECO:0000256" key="7">
    <source>
        <dbReference type="ARBA" id="ARBA00022723"/>
    </source>
</evidence>
<keyword evidence="9 14" id="KW-0418">Kinase</keyword>
<feature type="binding site" evidence="14">
    <location>
        <position position="218"/>
    </location>
    <ligand>
        <name>Mg(2+)</name>
        <dbReference type="ChEBI" id="CHEBI:18420"/>
    </ligand>
</feature>
<evidence type="ECO:0000313" key="18">
    <source>
        <dbReference type="Proteomes" id="UP000009223"/>
    </source>
</evidence>
<dbReference type="HOGENOM" id="CLU_052030_0_1_12"/>
<dbReference type="NCBIfam" id="TIGR00679">
    <property type="entry name" value="hpr-ser"/>
    <property type="match status" value="1"/>
</dbReference>
<dbReference type="GO" id="GO:0000287">
    <property type="term" value="F:magnesium ion binding"/>
    <property type="evidence" value="ECO:0007669"/>
    <property type="project" value="UniProtKB-UniRule"/>
</dbReference>
<dbReference type="AlphaFoldDB" id="F5YK01"/>
<evidence type="ECO:0000259" key="15">
    <source>
        <dbReference type="Pfam" id="PF02603"/>
    </source>
</evidence>
<evidence type="ECO:0000256" key="13">
    <source>
        <dbReference type="ARBA" id="ARBA00047657"/>
    </source>
</evidence>
<feature type="active site" evidence="14">
    <location>
        <position position="174"/>
    </location>
</feature>
<dbReference type="SUPFAM" id="SSF75138">
    <property type="entry name" value="HprK N-terminal domain-like"/>
    <property type="match status" value="1"/>
</dbReference>
<dbReference type="Pfam" id="PF07475">
    <property type="entry name" value="Hpr_kinase_C"/>
    <property type="match status" value="1"/>
</dbReference>
<keyword evidence="8 14" id="KW-0547">Nucleotide-binding</keyword>
<comment type="catalytic activity">
    <reaction evidence="13 14">
        <text>[HPr protein]-O-phospho-L-serine + phosphate + H(+) = [HPr protein]-L-serine + diphosphate</text>
        <dbReference type="Rhea" id="RHEA:46604"/>
        <dbReference type="Rhea" id="RHEA-COMP:11602"/>
        <dbReference type="Rhea" id="RHEA-COMP:11603"/>
        <dbReference type="ChEBI" id="CHEBI:15378"/>
        <dbReference type="ChEBI" id="CHEBI:29999"/>
        <dbReference type="ChEBI" id="CHEBI:33019"/>
        <dbReference type="ChEBI" id="CHEBI:43474"/>
        <dbReference type="ChEBI" id="CHEBI:83421"/>
    </reaction>
</comment>
<dbReference type="GO" id="GO:0004674">
    <property type="term" value="F:protein serine/threonine kinase activity"/>
    <property type="evidence" value="ECO:0007669"/>
    <property type="project" value="UniProtKB-KW"/>
</dbReference>
<feature type="binding site" evidence="14">
    <location>
        <begin position="168"/>
        <end position="175"/>
    </location>
    <ligand>
        <name>ATP</name>
        <dbReference type="ChEBI" id="CHEBI:30616"/>
    </ligand>
</feature>
<evidence type="ECO:0000313" key="17">
    <source>
        <dbReference type="EMBL" id="AEF85338.1"/>
    </source>
</evidence>
<feature type="domain" description="HPr(Ser) kinase/phosphorylase N-terminal" evidence="15">
    <location>
        <begin position="22"/>
        <end position="142"/>
    </location>
</feature>
<feature type="region of interest" description="Important for the catalytic mechanism of both phosphorylation and dephosphorylation" evidence="14">
    <location>
        <begin position="217"/>
        <end position="226"/>
    </location>
</feature>
<dbReference type="HAMAP" id="MF_01249">
    <property type="entry name" value="HPr_kinase"/>
    <property type="match status" value="1"/>
</dbReference>
<comment type="subunit">
    <text evidence="4 14">Homohexamer.</text>
</comment>
<dbReference type="eggNOG" id="COG1493">
    <property type="taxonomic scope" value="Bacteria"/>
</dbReference>
<dbReference type="EC" id="2.7.11.-" evidence="14"/>
<dbReference type="Proteomes" id="UP000009223">
    <property type="component" value="Chromosome"/>
</dbReference>
<dbReference type="SUPFAM" id="SSF53795">
    <property type="entry name" value="PEP carboxykinase-like"/>
    <property type="match status" value="1"/>
</dbReference>
<evidence type="ECO:0000256" key="6">
    <source>
        <dbReference type="ARBA" id="ARBA00022679"/>
    </source>
</evidence>
<feature type="active site" evidence="14">
    <location>
        <position position="259"/>
    </location>
</feature>
<evidence type="ECO:0000256" key="2">
    <source>
        <dbReference type="ARBA" id="ARBA00001946"/>
    </source>
</evidence>
<feature type="region of interest" description="Important for the catalytic mechanism of dephosphorylation" evidence="14">
    <location>
        <begin position="280"/>
        <end position="285"/>
    </location>
</feature>
<evidence type="ECO:0000256" key="12">
    <source>
        <dbReference type="ARBA" id="ARBA00023268"/>
    </source>
</evidence>
<sequence>MFYDIPMAEKQFTVLDLIDIDLKEHNSLNLHCIGGRKGLSREIASPDLNHPGLAISGFYNIFAHQRIQLFGRGEVAYLNKLEAEGNQDTIRQMFTYIIPCCIFTYNLTPTRTFFEAAEAAECPVLQTDLETADFSSRLMRILSNVFAPRQSVHGVLVEVYGLGILILGDSGVGKSETALELIERGHRLVADDVVEILCVNGNTLIGAGANKIIGHHMEIRGLGIINITHLFGVRAIRDQKRIQLVVKLEEWDSSKMYDRLGMEEKFAEFLGVSIPKLEIPVKPGRNIPIIIETAAMNERLKKMGYNSAREFNQNILKWIESDATRSVYFGQDDII</sequence>
<evidence type="ECO:0000256" key="3">
    <source>
        <dbReference type="ARBA" id="ARBA00006883"/>
    </source>
</evidence>
<comment type="similarity">
    <text evidence="3 14">Belongs to the HPrK/P family.</text>
</comment>
<evidence type="ECO:0000256" key="10">
    <source>
        <dbReference type="ARBA" id="ARBA00022840"/>
    </source>
</evidence>
<dbReference type="Gene3D" id="3.40.50.300">
    <property type="entry name" value="P-loop containing nucleotide triphosphate hydrolases"/>
    <property type="match status" value="1"/>
</dbReference>
<comment type="miscellaneous">
    <text evidence="14">Both phosphorylation and phosphorolysis are carried out by the same active site and suggest a common mechanism for both reactions.</text>
</comment>
<dbReference type="GO" id="GO:0005524">
    <property type="term" value="F:ATP binding"/>
    <property type="evidence" value="ECO:0007669"/>
    <property type="project" value="UniProtKB-UniRule"/>
</dbReference>
<dbReference type="PANTHER" id="PTHR30305:SF1">
    <property type="entry name" value="HPR KINASE_PHOSPHORYLASE"/>
    <property type="match status" value="1"/>
</dbReference>
<evidence type="ECO:0000256" key="9">
    <source>
        <dbReference type="ARBA" id="ARBA00022777"/>
    </source>
</evidence>
<dbReference type="GO" id="GO:0000155">
    <property type="term" value="F:phosphorelay sensor kinase activity"/>
    <property type="evidence" value="ECO:0007669"/>
    <property type="project" value="InterPro"/>
</dbReference>
<evidence type="ECO:0000256" key="5">
    <source>
        <dbReference type="ARBA" id="ARBA00022527"/>
    </source>
</evidence>
<keyword evidence="7 14" id="KW-0479">Metal-binding</keyword>
<feature type="active site" description="Proton acceptor; for phosphorylation activity. Proton donor; for dephosphorylation activity" evidence="14">
    <location>
        <position position="192"/>
    </location>
</feature>
<feature type="domain" description="HPr kinase/phosphorylase C-terminal" evidence="16">
    <location>
        <begin position="146"/>
        <end position="314"/>
    </location>
</feature>
<dbReference type="EMBL" id="CP001843">
    <property type="protein sequence ID" value="AEF85338.1"/>
    <property type="molecule type" value="Genomic_DNA"/>
</dbReference>
<dbReference type="InterPro" id="IPR011104">
    <property type="entry name" value="Hpr_kin/Pase_C"/>
</dbReference>
<evidence type="ECO:0000256" key="1">
    <source>
        <dbReference type="ARBA" id="ARBA00001120"/>
    </source>
</evidence>
<keyword evidence="6 14" id="KW-0808">Transferase</keyword>
<keyword evidence="18" id="KW-1185">Reference proteome</keyword>
<dbReference type="Pfam" id="PF02603">
    <property type="entry name" value="Hpr_kinase_N"/>
    <property type="match status" value="1"/>
</dbReference>
<dbReference type="Gene3D" id="3.40.1390.20">
    <property type="entry name" value="HprK N-terminal domain-like"/>
    <property type="match status" value="1"/>
</dbReference>
<dbReference type="InterPro" id="IPR028979">
    <property type="entry name" value="Ser_kin/Pase_Hpr-like_N_sf"/>
</dbReference>
<dbReference type="KEGG" id="tpi:TREPR_0687"/>
<comment type="catalytic activity">
    <reaction evidence="1 14">
        <text>[HPr protein]-L-serine + ATP = [HPr protein]-O-phospho-L-serine + ADP + H(+)</text>
        <dbReference type="Rhea" id="RHEA:46600"/>
        <dbReference type="Rhea" id="RHEA-COMP:11602"/>
        <dbReference type="Rhea" id="RHEA-COMP:11603"/>
        <dbReference type="ChEBI" id="CHEBI:15378"/>
        <dbReference type="ChEBI" id="CHEBI:29999"/>
        <dbReference type="ChEBI" id="CHEBI:30616"/>
        <dbReference type="ChEBI" id="CHEBI:83421"/>
        <dbReference type="ChEBI" id="CHEBI:456216"/>
    </reaction>
</comment>
<reference evidence="18" key="1">
    <citation type="submission" date="2009-12" db="EMBL/GenBank/DDBJ databases">
        <title>Complete sequence of Treponema primitia strain ZAS-2.</title>
        <authorList>
            <person name="Tetu S.G."/>
            <person name="Matson E."/>
            <person name="Ren Q."/>
            <person name="Seshadri R."/>
            <person name="Elbourne L."/>
            <person name="Hassan K.A."/>
            <person name="Durkin A."/>
            <person name="Radune D."/>
            <person name="Mohamoud Y."/>
            <person name="Shay R."/>
            <person name="Jin S."/>
            <person name="Zhang X."/>
            <person name="Lucey K."/>
            <person name="Ballor N.R."/>
            <person name="Ottesen E."/>
            <person name="Rosenthal R."/>
            <person name="Allen A."/>
            <person name="Leadbetter J.R."/>
            <person name="Paulsen I.T."/>
        </authorList>
    </citation>
    <scope>NUCLEOTIDE SEQUENCE [LARGE SCALE GENOMIC DNA]</scope>
    <source>
        <strain evidence="18">ATCC BAA-887 / DSM 12427 / ZAS-2</strain>
    </source>
</reference>
<dbReference type="InterPro" id="IPR027417">
    <property type="entry name" value="P-loop_NTPase"/>
</dbReference>
<keyword evidence="10 14" id="KW-0067">ATP-binding</keyword>
<comment type="function">
    <text evidence="14">Catalyzes the ATP- as well as the pyrophosphate-dependent phosphorylation of a specific serine residue in HPr, a phosphocarrier protein of the phosphoenolpyruvate-dependent sugar phosphotransferase system (PTS). HprK/P also catalyzes the pyrophosphate-producing, inorganic phosphate-dependent dephosphorylation (phosphorolysis) of seryl-phosphorylated HPr (P-Ser-HPr).</text>
</comment>
<organism evidence="17 18">
    <name type="scientific">Treponema primitia (strain ATCC BAA-887 / DSM 12427 / ZAS-2)</name>
    <dbReference type="NCBI Taxonomy" id="545694"/>
    <lineage>
        <taxon>Bacteria</taxon>
        <taxon>Pseudomonadati</taxon>
        <taxon>Spirochaetota</taxon>
        <taxon>Spirochaetia</taxon>
        <taxon>Spirochaetales</taxon>
        <taxon>Treponemataceae</taxon>
        <taxon>Treponema</taxon>
    </lineage>
</organism>
<evidence type="ECO:0000256" key="14">
    <source>
        <dbReference type="HAMAP-Rule" id="MF_01249"/>
    </source>
</evidence>
<dbReference type="PANTHER" id="PTHR30305">
    <property type="entry name" value="PROTEIN YJDM-RELATED"/>
    <property type="match status" value="1"/>
</dbReference>
<dbReference type="InterPro" id="IPR003755">
    <property type="entry name" value="HPr(Ser)_kin/Pase"/>
</dbReference>
<evidence type="ECO:0000259" key="16">
    <source>
        <dbReference type="Pfam" id="PF07475"/>
    </source>
</evidence>
<comment type="cofactor">
    <cofactor evidence="2 14">
        <name>Mg(2+)</name>
        <dbReference type="ChEBI" id="CHEBI:18420"/>
    </cofactor>
</comment>
<feature type="binding site" evidence="14">
    <location>
        <position position="175"/>
    </location>
    <ligand>
        <name>Mg(2+)</name>
        <dbReference type="ChEBI" id="CHEBI:18420"/>
    </ligand>
</feature>
<dbReference type="EC" id="2.7.4.-" evidence="14"/>
<evidence type="ECO:0000256" key="4">
    <source>
        <dbReference type="ARBA" id="ARBA00011643"/>
    </source>
</evidence>
<dbReference type="GO" id="GO:0006109">
    <property type="term" value="P:regulation of carbohydrate metabolic process"/>
    <property type="evidence" value="ECO:0007669"/>
    <property type="project" value="UniProtKB-UniRule"/>
</dbReference>